<protein>
    <submittedName>
        <fullName evidence="2">Uncharacterized protein</fullName>
    </submittedName>
</protein>
<proteinExistence type="predicted"/>
<evidence type="ECO:0000256" key="1">
    <source>
        <dbReference type="SAM" id="MobiDB-lite"/>
    </source>
</evidence>
<dbReference type="EMBL" id="CP036281">
    <property type="protein sequence ID" value="QDU82169.1"/>
    <property type="molecule type" value="Genomic_DNA"/>
</dbReference>
<accession>A0A518CSF2</accession>
<dbReference type="Proteomes" id="UP000317178">
    <property type="component" value="Chromosome"/>
</dbReference>
<name>A0A518CSF2_9PLAN</name>
<organism evidence="2 3">
    <name type="scientific">Polystyrenella longa</name>
    <dbReference type="NCBI Taxonomy" id="2528007"/>
    <lineage>
        <taxon>Bacteria</taxon>
        <taxon>Pseudomonadati</taxon>
        <taxon>Planctomycetota</taxon>
        <taxon>Planctomycetia</taxon>
        <taxon>Planctomycetales</taxon>
        <taxon>Planctomycetaceae</taxon>
        <taxon>Polystyrenella</taxon>
    </lineage>
</organism>
<reference evidence="2 3" key="1">
    <citation type="submission" date="2019-02" db="EMBL/GenBank/DDBJ databases">
        <title>Deep-cultivation of Planctomycetes and their phenomic and genomic characterization uncovers novel biology.</title>
        <authorList>
            <person name="Wiegand S."/>
            <person name="Jogler M."/>
            <person name="Boedeker C."/>
            <person name="Pinto D."/>
            <person name="Vollmers J."/>
            <person name="Rivas-Marin E."/>
            <person name="Kohn T."/>
            <person name="Peeters S.H."/>
            <person name="Heuer A."/>
            <person name="Rast P."/>
            <person name="Oberbeckmann S."/>
            <person name="Bunk B."/>
            <person name="Jeske O."/>
            <person name="Meyerdierks A."/>
            <person name="Storesund J.E."/>
            <person name="Kallscheuer N."/>
            <person name="Luecker S."/>
            <person name="Lage O.M."/>
            <person name="Pohl T."/>
            <person name="Merkel B.J."/>
            <person name="Hornburger P."/>
            <person name="Mueller R.-W."/>
            <person name="Bruemmer F."/>
            <person name="Labrenz M."/>
            <person name="Spormann A.M."/>
            <person name="Op den Camp H."/>
            <person name="Overmann J."/>
            <person name="Amann R."/>
            <person name="Jetten M.S.M."/>
            <person name="Mascher T."/>
            <person name="Medema M.H."/>
            <person name="Devos D.P."/>
            <person name="Kaster A.-K."/>
            <person name="Ovreas L."/>
            <person name="Rohde M."/>
            <person name="Galperin M.Y."/>
            <person name="Jogler C."/>
        </authorList>
    </citation>
    <scope>NUCLEOTIDE SEQUENCE [LARGE SCALE GENOMIC DNA]</scope>
    <source>
        <strain evidence="2 3">Pla110</strain>
    </source>
</reference>
<feature type="region of interest" description="Disordered" evidence="1">
    <location>
        <begin position="1"/>
        <end position="37"/>
    </location>
</feature>
<dbReference type="KEGG" id="plon:Pla110_39240"/>
<keyword evidence="3" id="KW-1185">Reference proteome</keyword>
<evidence type="ECO:0000313" key="3">
    <source>
        <dbReference type="Proteomes" id="UP000317178"/>
    </source>
</evidence>
<dbReference type="AlphaFoldDB" id="A0A518CSF2"/>
<sequence>MKLIDEFVPQSAQRVDFTKSEQESPEENQSDAVSRDN</sequence>
<evidence type="ECO:0000313" key="2">
    <source>
        <dbReference type="EMBL" id="QDU82169.1"/>
    </source>
</evidence>
<gene>
    <name evidence="2" type="ORF">Pla110_39240</name>
</gene>